<dbReference type="AlphaFoldDB" id="A0A8B8HVD8"/>
<dbReference type="SUPFAM" id="SSF48403">
    <property type="entry name" value="Ankyrin repeat"/>
    <property type="match status" value="1"/>
</dbReference>
<evidence type="ECO:0000313" key="5">
    <source>
        <dbReference type="RefSeq" id="XP_026487636.2"/>
    </source>
</evidence>
<evidence type="ECO:0000256" key="3">
    <source>
        <dbReference type="PROSITE-ProRule" id="PRU00023"/>
    </source>
</evidence>
<dbReference type="RefSeq" id="XP_026487636.2">
    <property type="nucleotide sequence ID" value="XM_026631851.2"/>
</dbReference>
<dbReference type="OrthoDB" id="539213at2759"/>
<reference evidence="5" key="1">
    <citation type="submission" date="2025-08" db="UniProtKB">
        <authorList>
            <consortium name="RefSeq"/>
        </authorList>
    </citation>
    <scope>IDENTIFICATION</scope>
    <source>
        <tissue evidence="5">Whole body</tissue>
    </source>
</reference>
<dbReference type="InterPro" id="IPR002110">
    <property type="entry name" value="Ankyrin_rpt"/>
</dbReference>
<protein>
    <submittedName>
        <fullName evidence="5">Ankyrin repeat domain-containing protein 39 isoform X1</fullName>
    </submittedName>
</protein>
<dbReference type="OMA" id="YCGHLNV"/>
<feature type="repeat" description="ANK" evidence="3">
    <location>
        <begin position="133"/>
        <end position="155"/>
    </location>
</feature>
<dbReference type="PROSITE" id="PS50297">
    <property type="entry name" value="ANK_REP_REGION"/>
    <property type="match status" value="3"/>
</dbReference>
<dbReference type="PANTHER" id="PTHR24171">
    <property type="entry name" value="ANKYRIN REPEAT DOMAIN-CONTAINING PROTEIN 39-RELATED"/>
    <property type="match status" value="1"/>
</dbReference>
<keyword evidence="2 3" id="KW-0040">ANK repeat</keyword>
<dbReference type="Pfam" id="PF12796">
    <property type="entry name" value="Ank_2"/>
    <property type="match status" value="2"/>
</dbReference>
<proteinExistence type="predicted"/>
<name>A0A8B8HVD8_VANTA</name>
<dbReference type="GeneID" id="113394514"/>
<dbReference type="SMART" id="SM00248">
    <property type="entry name" value="ANK"/>
    <property type="match status" value="4"/>
</dbReference>
<gene>
    <name evidence="5" type="primary">LOC113394514</name>
</gene>
<dbReference type="PRINTS" id="PR01415">
    <property type="entry name" value="ANKYRIN"/>
</dbReference>
<feature type="repeat" description="ANK" evidence="3">
    <location>
        <begin position="66"/>
        <end position="98"/>
    </location>
</feature>
<sequence length="172" mass="18661">MDHKSGCTHSNCNITTPNASVHQTLSEMDWERGIWNAAFSGDTDRVQLLIDKTNNILELVNSVDNSGYTALHYAARNGHDNICSLLLQYGAQINASTRSGKATALHRASAAGKENTVVLLIKSGAQLDIQDADGKTPLHKAAENQNPNIVKILLNACPKLRDMKDNKDNLAV</sequence>
<dbReference type="PANTHER" id="PTHR24171:SF9">
    <property type="entry name" value="ANKYRIN REPEAT DOMAIN-CONTAINING PROTEIN 39"/>
    <property type="match status" value="1"/>
</dbReference>
<dbReference type="PROSITE" id="PS50088">
    <property type="entry name" value="ANK_REPEAT"/>
    <property type="match status" value="3"/>
</dbReference>
<evidence type="ECO:0000256" key="1">
    <source>
        <dbReference type="ARBA" id="ARBA00022737"/>
    </source>
</evidence>
<dbReference type="Proteomes" id="UP001652626">
    <property type="component" value="Chromosome 4"/>
</dbReference>
<accession>A0A8B8HVD8</accession>
<evidence type="ECO:0000256" key="2">
    <source>
        <dbReference type="ARBA" id="ARBA00023043"/>
    </source>
</evidence>
<keyword evidence="1" id="KW-0677">Repeat</keyword>
<organism evidence="4 5">
    <name type="scientific">Vanessa tameamea</name>
    <name type="common">Kamehameha butterfly</name>
    <dbReference type="NCBI Taxonomy" id="334116"/>
    <lineage>
        <taxon>Eukaryota</taxon>
        <taxon>Metazoa</taxon>
        <taxon>Ecdysozoa</taxon>
        <taxon>Arthropoda</taxon>
        <taxon>Hexapoda</taxon>
        <taxon>Insecta</taxon>
        <taxon>Pterygota</taxon>
        <taxon>Neoptera</taxon>
        <taxon>Endopterygota</taxon>
        <taxon>Lepidoptera</taxon>
        <taxon>Glossata</taxon>
        <taxon>Ditrysia</taxon>
        <taxon>Papilionoidea</taxon>
        <taxon>Nymphalidae</taxon>
        <taxon>Nymphalinae</taxon>
        <taxon>Vanessa</taxon>
    </lineage>
</organism>
<dbReference type="Gene3D" id="1.25.40.20">
    <property type="entry name" value="Ankyrin repeat-containing domain"/>
    <property type="match status" value="2"/>
</dbReference>
<evidence type="ECO:0000313" key="4">
    <source>
        <dbReference type="Proteomes" id="UP001652626"/>
    </source>
</evidence>
<keyword evidence="4" id="KW-1185">Reference proteome</keyword>
<feature type="repeat" description="ANK" evidence="3">
    <location>
        <begin position="100"/>
        <end position="132"/>
    </location>
</feature>
<dbReference type="InterPro" id="IPR036770">
    <property type="entry name" value="Ankyrin_rpt-contain_sf"/>
</dbReference>